<reference evidence="2 3" key="1">
    <citation type="submission" date="2016-01" db="EMBL/GenBank/DDBJ databases">
        <title>The new phylogeny of the genus Mycobacterium.</title>
        <authorList>
            <person name="Tarcisio F."/>
            <person name="Conor M."/>
            <person name="Antonella G."/>
            <person name="Elisabetta G."/>
            <person name="Giulia F.S."/>
            <person name="Sara T."/>
            <person name="Anna F."/>
            <person name="Clotilde B."/>
            <person name="Roberto B."/>
            <person name="Veronica D.S."/>
            <person name="Fabio R."/>
            <person name="Monica P."/>
            <person name="Olivier J."/>
            <person name="Enrico T."/>
            <person name="Nicola S."/>
        </authorList>
    </citation>
    <scope>NUCLEOTIDE SEQUENCE [LARGE SCALE GENOMIC DNA]</scope>
    <source>
        <strain evidence="2 3">DSM 44616</strain>
    </source>
</reference>
<protein>
    <submittedName>
        <fullName evidence="2">Phytase</fullName>
    </submittedName>
</protein>
<feature type="domain" description="Phytase-like" evidence="1">
    <location>
        <begin position="48"/>
        <end position="358"/>
    </location>
</feature>
<dbReference type="AlphaFoldDB" id="A0AAJ3TUP2"/>
<name>A0AAJ3TUP2_9MYCO</name>
<evidence type="ECO:0000259" key="1">
    <source>
        <dbReference type="Pfam" id="PF13449"/>
    </source>
</evidence>
<dbReference type="PANTHER" id="PTHR37957:SF1">
    <property type="entry name" value="PHYTASE-LIKE DOMAIN-CONTAINING PROTEIN"/>
    <property type="match status" value="1"/>
</dbReference>
<comment type="caution">
    <text evidence="2">The sequence shown here is derived from an EMBL/GenBank/DDBJ whole genome shotgun (WGS) entry which is preliminary data.</text>
</comment>
<dbReference type="RefSeq" id="WP_085257908.1">
    <property type="nucleotide sequence ID" value="NZ_AP022573.1"/>
</dbReference>
<organism evidence="2 3">
    <name type="scientific">Mycobacterium saskatchewanense</name>
    <dbReference type="NCBI Taxonomy" id="220927"/>
    <lineage>
        <taxon>Bacteria</taxon>
        <taxon>Bacillati</taxon>
        <taxon>Actinomycetota</taxon>
        <taxon>Actinomycetes</taxon>
        <taxon>Mycobacteriales</taxon>
        <taxon>Mycobacteriaceae</taxon>
        <taxon>Mycobacterium</taxon>
        <taxon>Mycobacterium simiae complex</taxon>
    </lineage>
</organism>
<evidence type="ECO:0000313" key="3">
    <source>
        <dbReference type="Proteomes" id="UP000193387"/>
    </source>
</evidence>
<keyword evidence="3" id="KW-1185">Reference proteome</keyword>
<gene>
    <name evidence="2" type="ORF">AWC23_23305</name>
</gene>
<evidence type="ECO:0000313" key="2">
    <source>
        <dbReference type="EMBL" id="ORW66597.1"/>
    </source>
</evidence>
<proteinExistence type="predicted"/>
<sequence>MAGRLVAAGWLFLAAACSPARHRPVPPPLLAYLGQSQVPFGATFENTIVGGLSAISYDAGSQLYYVISDDRSQKSPARFYTVQLSLSLKGIDKVTFTSTRPLLDQSGQPFRPLELNATPPVIPPDPEGIAFDPGRQRLYWSSEGERITAGPVLQDPWVRIAGLDGAYLGQFALPPNLAMSAQPTGPRRNRALEGLTLTPDGRWVFAAMEDPGYNDGPATDDGHQVLTRVTKFDAATGMETAQYAYPMAPPPPPADLNGVSDLVALSDTTFLVLERSDSVPPYVRIYRADLGAATDVSAVPSLQHAVLTPMSKSLAADLGATPGLGTPGNPTDNVEGITLGPKLPDGRQSVVLVTDNNFSPAQITQFLLFAMQ</sequence>
<dbReference type="EMBL" id="LQPR01000066">
    <property type="protein sequence ID" value="ORW66597.1"/>
    <property type="molecule type" value="Genomic_DNA"/>
</dbReference>
<dbReference type="Pfam" id="PF13449">
    <property type="entry name" value="Phytase-like"/>
    <property type="match status" value="1"/>
</dbReference>
<dbReference type="InterPro" id="IPR027372">
    <property type="entry name" value="Phytase-like_dom"/>
</dbReference>
<dbReference type="Proteomes" id="UP000193387">
    <property type="component" value="Unassembled WGS sequence"/>
</dbReference>
<dbReference type="SUPFAM" id="SSF63825">
    <property type="entry name" value="YWTD domain"/>
    <property type="match status" value="1"/>
</dbReference>
<accession>A0AAJ3TUP2</accession>
<dbReference type="PROSITE" id="PS51257">
    <property type="entry name" value="PROKAR_LIPOPROTEIN"/>
    <property type="match status" value="1"/>
</dbReference>
<dbReference type="PANTHER" id="PTHR37957">
    <property type="entry name" value="BLR7070 PROTEIN"/>
    <property type="match status" value="1"/>
</dbReference>